<evidence type="ECO:0000259" key="2">
    <source>
        <dbReference type="PROSITE" id="PS50164"/>
    </source>
</evidence>
<accession>A0ABW3XL16</accession>
<proteinExistence type="predicted"/>
<evidence type="ECO:0000313" key="4">
    <source>
        <dbReference type="Proteomes" id="UP001597058"/>
    </source>
</evidence>
<name>A0ABW3XL16_9ACTN</name>
<protein>
    <submittedName>
        <fullName evidence="3">GIY-YIG nuclease family protein</fullName>
    </submittedName>
</protein>
<dbReference type="InterPro" id="IPR000305">
    <property type="entry name" value="GIY-YIG_endonuc"/>
</dbReference>
<gene>
    <name evidence="3" type="ORF">ACFQ5X_28325</name>
</gene>
<organism evidence="3 4">
    <name type="scientific">Streptomyces kaempferi</name>
    <dbReference type="NCBI Taxonomy" id="333725"/>
    <lineage>
        <taxon>Bacteria</taxon>
        <taxon>Bacillati</taxon>
        <taxon>Actinomycetota</taxon>
        <taxon>Actinomycetes</taxon>
        <taxon>Kitasatosporales</taxon>
        <taxon>Streptomycetaceae</taxon>
        <taxon>Streptomyces</taxon>
    </lineage>
</organism>
<dbReference type="RefSeq" id="WP_381329134.1">
    <property type="nucleotide sequence ID" value="NZ_JBHTMM010000041.1"/>
</dbReference>
<dbReference type="EMBL" id="JBHTMM010000041">
    <property type="protein sequence ID" value="MFD1309753.1"/>
    <property type="molecule type" value="Genomic_DNA"/>
</dbReference>
<comment type="caution">
    <text evidence="3">The sequence shown here is derived from an EMBL/GenBank/DDBJ whole genome shotgun (WGS) entry which is preliminary data.</text>
</comment>
<dbReference type="CDD" id="cd00719">
    <property type="entry name" value="GIY-YIG_SF"/>
    <property type="match status" value="1"/>
</dbReference>
<dbReference type="InterPro" id="IPR035901">
    <property type="entry name" value="GIY-YIG_endonuc_sf"/>
</dbReference>
<sequence>MTGADRTALYRLYDEAGQLLYVGITTYPPKRFVEHERDKPWWSQVVRRDVEWVESRVKAETAERCAIAAEQPRYNRIHNIGRPIAAGPSPEAAEVFARFKGHYEARRGLEPEMLESADRALKAGATVGQLAAWTGLTPEVFRRRARALGVERKRPPTVGKLAPERPANSEEKSA</sequence>
<dbReference type="SUPFAM" id="SSF82771">
    <property type="entry name" value="GIY-YIG endonuclease"/>
    <property type="match status" value="1"/>
</dbReference>
<dbReference type="PROSITE" id="PS50164">
    <property type="entry name" value="GIY_YIG"/>
    <property type="match status" value="1"/>
</dbReference>
<evidence type="ECO:0000256" key="1">
    <source>
        <dbReference type="SAM" id="MobiDB-lite"/>
    </source>
</evidence>
<feature type="region of interest" description="Disordered" evidence="1">
    <location>
        <begin position="147"/>
        <end position="174"/>
    </location>
</feature>
<evidence type="ECO:0000313" key="3">
    <source>
        <dbReference type="EMBL" id="MFD1309753.1"/>
    </source>
</evidence>
<keyword evidence="4" id="KW-1185">Reference proteome</keyword>
<dbReference type="Proteomes" id="UP001597058">
    <property type="component" value="Unassembled WGS sequence"/>
</dbReference>
<reference evidence="4" key="1">
    <citation type="journal article" date="2019" name="Int. J. Syst. Evol. Microbiol.">
        <title>The Global Catalogue of Microorganisms (GCM) 10K type strain sequencing project: providing services to taxonomists for standard genome sequencing and annotation.</title>
        <authorList>
            <consortium name="The Broad Institute Genomics Platform"/>
            <consortium name="The Broad Institute Genome Sequencing Center for Infectious Disease"/>
            <person name="Wu L."/>
            <person name="Ma J."/>
        </authorList>
    </citation>
    <scope>NUCLEOTIDE SEQUENCE [LARGE SCALE GENOMIC DNA]</scope>
    <source>
        <strain evidence="4">CGMCC 4.7020</strain>
    </source>
</reference>
<feature type="domain" description="GIY-YIG" evidence="2">
    <location>
        <begin position="5"/>
        <end position="76"/>
    </location>
</feature>